<feature type="compositionally biased region" description="Polar residues" evidence="1">
    <location>
        <begin position="17"/>
        <end position="26"/>
    </location>
</feature>
<sequence>MSSVLLNECDRRASKLLQSQLQTQHSVRARQRSKKSLRQLRSFNEPVSVQGDASAG</sequence>
<evidence type="ECO:0000313" key="3">
    <source>
        <dbReference type="Proteomes" id="UP000028582"/>
    </source>
</evidence>
<protein>
    <submittedName>
        <fullName evidence="2">Uncharacterized protein</fullName>
    </submittedName>
</protein>
<dbReference type="EMBL" id="ANJA01003036">
    <property type="protein sequence ID" value="ETO66458.1"/>
    <property type="molecule type" value="Genomic_DNA"/>
</dbReference>
<dbReference type="AlphaFoldDB" id="A0A080ZIJ7"/>
<comment type="caution">
    <text evidence="2">The sequence shown here is derived from an EMBL/GenBank/DDBJ whole genome shotgun (WGS) entry which is preliminary data.</text>
</comment>
<name>A0A080ZIJ7_PHYNI</name>
<evidence type="ECO:0000256" key="1">
    <source>
        <dbReference type="SAM" id="MobiDB-lite"/>
    </source>
</evidence>
<proteinExistence type="predicted"/>
<organism evidence="2 3">
    <name type="scientific">Phytophthora nicotianae P1976</name>
    <dbReference type="NCBI Taxonomy" id="1317066"/>
    <lineage>
        <taxon>Eukaryota</taxon>
        <taxon>Sar</taxon>
        <taxon>Stramenopiles</taxon>
        <taxon>Oomycota</taxon>
        <taxon>Peronosporomycetes</taxon>
        <taxon>Peronosporales</taxon>
        <taxon>Peronosporaceae</taxon>
        <taxon>Phytophthora</taxon>
    </lineage>
</organism>
<reference evidence="2 3" key="1">
    <citation type="submission" date="2013-11" db="EMBL/GenBank/DDBJ databases">
        <title>The Genome Sequence of Phytophthora parasitica P1976.</title>
        <authorList>
            <consortium name="The Broad Institute Genomics Platform"/>
            <person name="Russ C."/>
            <person name="Tyler B."/>
            <person name="Panabieres F."/>
            <person name="Shan W."/>
            <person name="Tripathy S."/>
            <person name="Grunwald N."/>
            <person name="Machado M."/>
            <person name="Johnson C.S."/>
            <person name="Walker B."/>
            <person name="Young S."/>
            <person name="Zeng Q."/>
            <person name="Gargeya S."/>
            <person name="Fitzgerald M."/>
            <person name="Haas B."/>
            <person name="Abouelleil A."/>
            <person name="Allen A.W."/>
            <person name="Alvarado L."/>
            <person name="Arachchi H.M."/>
            <person name="Berlin A.M."/>
            <person name="Chapman S.B."/>
            <person name="Gainer-Dewar J."/>
            <person name="Goldberg J."/>
            <person name="Griggs A."/>
            <person name="Gujja S."/>
            <person name="Hansen M."/>
            <person name="Howarth C."/>
            <person name="Imamovic A."/>
            <person name="Ireland A."/>
            <person name="Larimer J."/>
            <person name="McCowan C."/>
            <person name="Murphy C."/>
            <person name="Pearson M."/>
            <person name="Poon T.W."/>
            <person name="Priest M."/>
            <person name="Roberts A."/>
            <person name="Saif S."/>
            <person name="Shea T."/>
            <person name="Sisk P."/>
            <person name="Sykes S."/>
            <person name="Wortman J."/>
            <person name="Nusbaum C."/>
            <person name="Birren B."/>
        </authorList>
    </citation>
    <scope>NUCLEOTIDE SEQUENCE [LARGE SCALE GENOMIC DNA]</scope>
    <source>
        <strain evidence="2 3">P1976</strain>
    </source>
</reference>
<accession>A0A080ZIJ7</accession>
<gene>
    <name evidence="2" type="ORF">F444_16372</name>
</gene>
<feature type="region of interest" description="Disordered" evidence="1">
    <location>
        <begin position="17"/>
        <end position="56"/>
    </location>
</feature>
<dbReference type="Proteomes" id="UP000028582">
    <property type="component" value="Unassembled WGS sequence"/>
</dbReference>
<evidence type="ECO:0000313" key="2">
    <source>
        <dbReference type="EMBL" id="ETO66458.1"/>
    </source>
</evidence>
<feature type="compositionally biased region" description="Basic residues" evidence="1">
    <location>
        <begin position="27"/>
        <end position="38"/>
    </location>
</feature>